<keyword evidence="2" id="KW-0479">Metal-binding</keyword>
<dbReference type="GO" id="GO:0005975">
    <property type="term" value="P:carbohydrate metabolic process"/>
    <property type="evidence" value="ECO:0007669"/>
    <property type="project" value="InterPro"/>
</dbReference>
<sequence>MNRVIINADDFGIHGEVNKAVYEGHTKGILTSTSLLAQGAAFDEAVELAGTCPRLGVGIHLCLVGGLPPVLSPREVPTLVGRDGLLPDNYIEFISKAYTGKIDFSQVYAELDAQIEKVSATGLTITHLDSHQHLHVLPPVWKITTALMKKHGLHRLRLPREAYRFKLFTARPGRVVGRGGLTALAVKAAPDAARLCFSVTDYFWGMVDGGDMTETNLRYILQGLPFGIHEIMMHPGASNDVLGRSFSWGYHWQEELAALLSPRIRAVTEARKLELINYGDLP</sequence>
<name>G9YIA8_9FIRM</name>
<dbReference type="RefSeq" id="WP_006790368.1">
    <property type="nucleotide sequence ID" value="NZ_JH417599.1"/>
</dbReference>
<dbReference type="PANTHER" id="PTHR31609:SF1">
    <property type="entry name" value="CARBOHYDRATE DEACETYLASE"/>
    <property type="match status" value="1"/>
</dbReference>
<comment type="caution">
    <text evidence="6">The sequence shown here is derived from an EMBL/GenBank/DDBJ whole genome shotgun (WGS) entry which is preliminary data.</text>
</comment>
<reference evidence="6 7" key="1">
    <citation type="submission" date="2011-08" db="EMBL/GenBank/DDBJ databases">
        <authorList>
            <person name="Weinstock G."/>
            <person name="Sodergren E."/>
            <person name="Clifton S."/>
            <person name="Fulton L."/>
            <person name="Fulton B."/>
            <person name="Courtney L."/>
            <person name="Fronick C."/>
            <person name="Harrison M."/>
            <person name="Strong C."/>
            <person name="Farmer C."/>
            <person name="Delahaunty K."/>
            <person name="Markovic C."/>
            <person name="Hall O."/>
            <person name="Minx P."/>
            <person name="Tomlinson C."/>
            <person name="Mitreva M."/>
            <person name="Hou S."/>
            <person name="Chen J."/>
            <person name="Wollam A."/>
            <person name="Pepin K.H."/>
            <person name="Johnson M."/>
            <person name="Bhonagiri V."/>
            <person name="Zhang X."/>
            <person name="Suruliraj S."/>
            <person name="Warren W."/>
            <person name="Chinwalla A."/>
            <person name="Mardis E.R."/>
            <person name="Wilson R.K."/>
        </authorList>
    </citation>
    <scope>NUCLEOTIDE SEQUENCE [LARGE SCALE GENOMIC DNA]</scope>
    <source>
        <strain evidence="6 7">F0357</strain>
    </source>
</reference>
<dbReference type="AlphaFoldDB" id="G9YIA8"/>
<dbReference type="InterPro" id="IPR011330">
    <property type="entry name" value="Glyco_hydro/deAcase_b/a-brl"/>
</dbReference>
<dbReference type="HOGENOM" id="CLU_064244_2_0_9"/>
<keyword evidence="5" id="KW-0119">Carbohydrate metabolism</keyword>
<comment type="cofactor">
    <cofactor evidence="1">
        <name>Mg(2+)</name>
        <dbReference type="ChEBI" id="CHEBI:18420"/>
    </cofactor>
</comment>
<proteinExistence type="predicted"/>
<accession>G9YIA8</accession>
<dbReference type="SUPFAM" id="SSF88713">
    <property type="entry name" value="Glycoside hydrolase/deacetylase"/>
    <property type="match status" value="1"/>
</dbReference>
<evidence type="ECO:0000256" key="4">
    <source>
        <dbReference type="ARBA" id="ARBA00022842"/>
    </source>
</evidence>
<evidence type="ECO:0000313" key="6">
    <source>
        <dbReference type="EMBL" id="EHM39918.1"/>
    </source>
</evidence>
<evidence type="ECO:0000313" key="7">
    <source>
        <dbReference type="Proteomes" id="UP000005481"/>
    </source>
</evidence>
<dbReference type="GO" id="GO:0016787">
    <property type="term" value="F:hydrolase activity"/>
    <property type="evidence" value="ECO:0007669"/>
    <property type="project" value="UniProtKB-KW"/>
</dbReference>
<dbReference type="EMBL" id="AGCJ01000058">
    <property type="protein sequence ID" value="EHM39918.1"/>
    <property type="molecule type" value="Genomic_DNA"/>
</dbReference>
<dbReference type="Gene3D" id="3.20.20.370">
    <property type="entry name" value="Glycoside hydrolase/deacetylase"/>
    <property type="match status" value="1"/>
</dbReference>
<dbReference type="OrthoDB" id="9774177at2"/>
<dbReference type="STRING" id="861450.HMPREF0080_01398"/>
<keyword evidence="4" id="KW-0460">Magnesium</keyword>
<protein>
    <submittedName>
        <fullName evidence="6">Putative hopanoid biosynthesis associated protein HpnK</fullName>
    </submittedName>
</protein>
<dbReference type="PANTHER" id="PTHR31609">
    <property type="entry name" value="YDJC DEACETYLASE FAMILY MEMBER"/>
    <property type="match status" value="1"/>
</dbReference>
<dbReference type="InterPro" id="IPR006879">
    <property type="entry name" value="YdjC-like"/>
</dbReference>
<keyword evidence="7" id="KW-1185">Reference proteome</keyword>
<evidence type="ECO:0000256" key="2">
    <source>
        <dbReference type="ARBA" id="ARBA00022723"/>
    </source>
</evidence>
<evidence type="ECO:0000256" key="1">
    <source>
        <dbReference type="ARBA" id="ARBA00001946"/>
    </source>
</evidence>
<evidence type="ECO:0000256" key="5">
    <source>
        <dbReference type="ARBA" id="ARBA00023277"/>
    </source>
</evidence>
<evidence type="ECO:0000256" key="3">
    <source>
        <dbReference type="ARBA" id="ARBA00022801"/>
    </source>
</evidence>
<keyword evidence="3" id="KW-0378">Hydrolase</keyword>
<dbReference type="GO" id="GO:0046872">
    <property type="term" value="F:metal ion binding"/>
    <property type="evidence" value="ECO:0007669"/>
    <property type="project" value="UniProtKB-KW"/>
</dbReference>
<gene>
    <name evidence="6" type="ORF">HMPREF0080_01398</name>
</gene>
<dbReference type="Proteomes" id="UP000005481">
    <property type="component" value="Unassembled WGS sequence"/>
</dbReference>
<dbReference type="eggNOG" id="COG3394">
    <property type="taxonomic scope" value="Bacteria"/>
</dbReference>
<dbReference type="GO" id="GO:0019213">
    <property type="term" value="F:deacetylase activity"/>
    <property type="evidence" value="ECO:0007669"/>
    <property type="project" value="TreeGrafter"/>
</dbReference>
<dbReference type="CDD" id="cd10808">
    <property type="entry name" value="YdjC"/>
    <property type="match status" value="1"/>
</dbReference>
<dbReference type="Pfam" id="PF04794">
    <property type="entry name" value="YdjC"/>
    <property type="match status" value="1"/>
</dbReference>
<dbReference type="PATRIC" id="fig|861450.3.peg.1291"/>
<organism evidence="6 7">
    <name type="scientific">Anaeroglobus geminatus F0357</name>
    <dbReference type="NCBI Taxonomy" id="861450"/>
    <lineage>
        <taxon>Bacteria</taxon>
        <taxon>Bacillati</taxon>
        <taxon>Bacillota</taxon>
        <taxon>Negativicutes</taxon>
        <taxon>Veillonellales</taxon>
        <taxon>Veillonellaceae</taxon>
        <taxon>Anaeroglobus</taxon>
    </lineage>
</organism>